<gene>
    <name evidence="6" type="ORF">SAMN02745887_03045</name>
</gene>
<protein>
    <submittedName>
        <fullName evidence="6">Uncharacterized conserved protein</fullName>
    </submittedName>
</protein>
<keyword evidence="2" id="KW-0479">Metal-binding</keyword>
<dbReference type="EMBL" id="FPKR01000012">
    <property type="protein sequence ID" value="SFZ78520.1"/>
    <property type="molecule type" value="Genomic_DNA"/>
</dbReference>
<dbReference type="GO" id="GO:0016846">
    <property type="term" value="F:carbon-sulfur lyase activity"/>
    <property type="evidence" value="ECO:0007669"/>
    <property type="project" value="InterPro"/>
</dbReference>
<dbReference type="OrthoDB" id="327703at2"/>
<dbReference type="Pfam" id="PF04828">
    <property type="entry name" value="GFA"/>
    <property type="match status" value="1"/>
</dbReference>
<feature type="domain" description="CENP-V/GFA" evidence="5">
    <location>
        <begin position="6"/>
        <end position="113"/>
    </location>
</feature>
<evidence type="ECO:0000256" key="4">
    <source>
        <dbReference type="ARBA" id="ARBA00023239"/>
    </source>
</evidence>
<reference evidence="6 7" key="1">
    <citation type="submission" date="2016-11" db="EMBL/GenBank/DDBJ databases">
        <authorList>
            <person name="Jaros S."/>
            <person name="Januszkiewicz K."/>
            <person name="Wedrychowicz H."/>
        </authorList>
    </citation>
    <scope>NUCLEOTIDE SEQUENCE [LARGE SCALE GENOMIC DNA]</scope>
    <source>
        <strain evidence="6 7">DSM 18899</strain>
    </source>
</reference>
<evidence type="ECO:0000259" key="5">
    <source>
        <dbReference type="PROSITE" id="PS51891"/>
    </source>
</evidence>
<dbReference type="InterPro" id="IPR011057">
    <property type="entry name" value="Mss4-like_sf"/>
</dbReference>
<dbReference type="STRING" id="1121279.SAMN02745887_03045"/>
<evidence type="ECO:0000256" key="1">
    <source>
        <dbReference type="ARBA" id="ARBA00005495"/>
    </source>
</evidence>
<keyword evidence="4" id="KW-0456">Lyase</keyword>
<dbReference type="PANTHER" id="PTHR33337:SF40">
    <property type="entry name" value="CENP-V_GFA DOMAIN-CONTAINING PROTEIN-RELATED"/>
    <property type="match status" value="1"/>
</dbReference>
<dbReference type="PANTHER" id="PTHR33337">
    <property type="entry name" value="GFA DOMAIN-CONTAINING PROTEIN"/>
    <property type="match status" value="1"/>
</dbReference>
<sequence length="136" mass="14888">MSFSPLQGGCQCGAVRYQIEAAPLLTALCHCSMCRRAHAAPAVAWAMFAQGAVRFVQGEAARYASSAEACRHFCARCGSQLAFTADYLPGLIDIAIGSLDTPEVMAPSLHYWESRRLPWLQLHDGLPRYAEFPPQE</sequence>
<evidence type="ECO:0000313" key="6">
    <source>
        <dbReference type="EMBL" id="SFZ78520.1"/>
    </source>
</evidence>
<dbReference type="AlphaFoldDB" id="A0A1K2HNY5"/>
<dbReference type="SUPFAM" id="SSF51316">
    <property type="entry name" value="Mss4-like"/>
    <property type="match status" value="1"/>
</dbReference>
<name>A0A1K2HNY5_9NEIS</name>
<keyword evidence="7" id="KW-1185">Reference proteome</keyword>
<evidence type="ECO:0000313" key="7">
    <source>
        <dbReference type="Proteomes" id="UP000186513"/>
    </source>
</evidence>
<accession>A0A1K2HNY5</accession>
<evidence type="ECO:0000256" key="2">
    <source>
        <dbReference type="ARBA" id="ARBA00022723"/>
    </source>
</evidence>
<organism evidence="6 7">
    <name type="scientific">Chitinimonas taiwanensis DSM 18899</name>
    <dbReference type="NCBI Taxonomy" id="1121279"/>
    <lineage>
        <taxon>Bacteria</taxon>
        <taxon>Pseudomonadati</taxon>
        <taxon>Pseudomonadota</taxon>
        <taxon>Betaproteobacteria</taxon>
        <taxon>Neisseriales</taxon>
        <taxon>Chitinibacteraceae</taxon>
        <taxon>Chitinimonas</taxon>
    </lineage>
</organism>
<dbReference type="Gene3D" id="3.90.1590.10">
    <property type="entry name" value="glutathione-dependent formaldehyde- activating enzyme (gfa)"/>
    <property type="match status" value="1"/>
</dbReference>
<dbReference type="InterPro" id="IPR006913">
    <property type="entry name" value="CENP-V/GFA"/>
</dbReference>
<dbReference type="GO" id="GO:0046872">
    <property type="term" value="F:metal ion binding"/>
    <property type="evidence" value="ECO:0007669"/>
    <property type="project" value="UniProtKB-KW"/>
</dbReference>
<evidence type="ECO:0000256" key="3">
    <source>
        <dbReference type="ARBA" id="ARBA00022833"/>
    </source>
</evidence>
<comment type="similarity">
    <text evidence="1">Belongs to the Gfa family.</text>
</comment>
<dbReference type="PROSITE" id="PS51891">
    <property type="entry name" value="CENP_V_GFA"/>
    <property type="match status" value="1"/>
</dbReference>
<dbReference type="RefSeq" id="WP_072429527.1">
    <property type="nucleotide sequence ID" value="NZ_FPKR01000012.1"/>
</dbReference>
<dbReference type="Proteomes" id="UP000186513">
    <property type="component" value="Unassembled WGS sequence"/>
</dbReference>
<proteinExistence type="inferred from homology"/>
<keyword evidence="3" id="KW-0862">Zinc</keyword>